<evidence type="ECO:0000256" key="6">
    <source>
        <dbReference type="SAM" id="Phobius"/>
    </source>
</evidence>
<organism evidence="8 9">
    <name type="scientific">Micromonospora sicca</name>
    <dbReference type="NCBI Taxonomy" id="2202420"/>
    <lineage>
        <taxon>Bacteria</taxon>
        <taxon>Bacillati</taxon>
        <taxon>Actinomycetota</taxon>
        <taxon>Actinomycetes</taxon>
        <taxon>Micromonosporales</taxon>
        <taxon>Micromonosporaceae</taxon>
        <taxon>Micromonospora</taxon>
    </lineage>
</organism>
<feature type="transmembrane region" description="Helical" evidence="6">
    <location>
        <begin position="143"/>
        <end position="159"/>
    </location>
</feature>
<dbReference type="InterPro" id="IPR049453">
    <property type="entry name" value="Memb_transporter_dom"/>
</dbReference>
<reference evidence="8 9" key="1">
    <citation type="submission" date="2018-05" db="EMBL/GenBank/DDBJ databases">
        <title>Micromonosporas from Atacama Desert.</title>
        <authorList>
            <person name="Carro L."/>
            <person name="Golinska P."/>
            <person name="Klenk H.-P."/>
            <person name="Goodfellow M."/>
        </authorList>
    </citation>
    <scope>NUCLEOTIDE SEQUENCE [LARGE SCALE GENOMIC DNA]</scope>
    <source>
        <strain evidence="8 9">4G51</strain>
    </source>
</reference>
<feature type="region of interest" description="Disordered" evidence="5">
    <location>
        <begin position="325"/>
        <end position="347"/>
    </location>
</feature>
<evidence type="ECO:0000313" key="9">
    <source>
        <dbReference type="Proteomes" id="UP000246050"/>
    </source>
</evidence>
<feature type="compositionally biased region" description="Pro residues" evidence="5">
    <location>
        <begin position="338"/>
        <end position="347"/>
    </location>
</feature>
<sequence>MRAAHPWPGREPPGLVRPSRWWPARRSAFDTAGPGLLRHRIWMAAPLILQCSLMAGVAWWISQSFFGHGTPIFAATAALICLTSSMGGRGRQAVDLFVGVAAGVVVGQGLRALHTGNAFWLIVPAIALTMAMAALVNPRPLTYIQAGAAVLIVVAVGASSSPVEYLVDAAVGGLVGLLGSQVLFTPDPVKLVEEPVRKILRDTADALRTAGEALRRGSAAQAGVACERARDAHARLGELSGARAAAQRVTGRTVRGRRRLGRLRRADRPLDDVDVLIAAVLLLCDDVQVRLARAGAPASDPLPARLTELADGVAELAARPMPVMATASPDRRRRAADPTPPSFPAPPCAEEVAATEVYLH</sequence>
<keyword evidence="2 6" id="KW-0812">Transmembrane</keyword>
<dbReference type="Proteomes" id="UP000246050">
    <property type="component" value="Unassembled WGS sequence"/>
</dbReference>
<evidence type="ECO:0000256" key="5">
    <source>
        <dbReference type="SAM" id="MobiDB-lite"/>
    </source>
</evidence>
<evidence type="ECO:0000256" key="1">
    <source>
        <dbReference type="ARBA" id="ARBA00004141"/>
    </source>
</evidence>
<evidence type="ECO:0000256" key="4">
    <source>
        <dbReference type="ARBA" id="ARBA00023136"/>
    </source>
</evidence>
<dbReference type="GO" id="GO:0016020">
    <property type="term" value="C:membrane"/>
    <property type="evidence" value="ECO:0007669"/>
    <property type="project" value="UniProtKB-SubCell"/>
</dbReference>
<feature type="transmembrane region" description="Helical" evidence="6">
    <location>
        <begin position="41"/>
        <end position="62"/>
    </location>
</feature>
<comment type="caution">
    <text evidence="8">The sequence shown here is derived from an EMBL/GenBank/DDBJ whole genome shotgun (WGS) entry which is preliminary data.</text>
</comment>
<evidence type="ECO:0000256" key="2">
    <source>
        <dbReference type="ARBA" id="ARBA00022692"/>
    </source>
</evidence>
<feature type="transmembrane region" description="Helical" evidence="6">
    <location>
        <begin position="93"/>
        <end position="112"/>
    </location>
</feature>
<keyword evidence="3 6" id="KW-1133">Transmembrane helix</keyword>
<name>A0A317DQZ1_9ACTN</name>
<protein>
    <recommendedName>
        <fullName evidence="7">Integral membrane bound transporter domain-containing protein</fullName>
    </recommendedName>
</protein>
<feature type="non-terminal residue" evidence="8">
    <location>
        <position position="360"/>
    </location>
</feature>
<evidence type="ECO:0000313" key="8">
    <source>
        <dbReference type="EMBL" id="PWR17169.1"/>
    </source>
</evidence>
<evidence type="ECO:0000256" key="3">
    <source>
        <dbReference type="ARBA" id="ARBA00022989"/>
    </source>
</evidence>
<feature type="domain" description="Integral membrane bound transporter" evidence="7">
    <location>
        <begin position="57"/>
        <end position="178"/>
    </location>
</feature>
<gene>
    <name evidence="8" type="ORF">DKT69_01695</name>
</gene>
<accession>A0A317DQZ1</accession>
<evidence type="ECO:0000259" key="7">
    <source>
        <dbReference type="Pfam" id="PF13515"/>
    </source>
</evidence>
<keyword evidence="4 6" id="KW-0472">Membrane</keyword>
<feature type="transmembrane region" description="Helical" evidence="6">
    <location>
        <begin position="118"/>
        <end position="136"/>
    </location>
</feature>
<proteinExistence type="predicted"/>
<dbReference type="AlphaFoldDB" id="A0A317DQZ1"/>
<dbReference type="EMBL" id="QGKS01000065">
    <property type="protein sequence ID" value="PWR17169.1"/>
    <property type="molecule type" value="Genomic_DNA"/>
</dbReference>
<comment type="subcellular location">
    <subcellularLocation>
        <location evidence="1">Membrane</location>
        <topology evidence="1">Multi-pass membrane protein</topology>
    </subcellularLocation>
</comment>
<dbReference type="Pfam" id="PF13515">
    <property type="entry name" value="FUSC_2"/>
    <property type="match status" value="1"/>
</dbReference>